<name>A0ABX1XNJ2_9BACL</name>
<dbReference type="EMBL" id="WHNY01000092">
    <property type="protein sequence ID" value="NOU69413.1"/>
    <property type="molecule type" value="Genomic_DNA"/>
</dbReference>
<accession>A0ABX1XNJ2</accession>
<keyword evidence="4" id="KW-1185">Reference proteome</keyword>
<comment type="caution">
    <text evidence="3">The sequence shown here is derived from an EMBL/GenBank/DDBJ whole genome shotgun (WGS) entry which is preliminary data.</text>
</comment>
<dbReference type="Pfam" id="PF02311">
    <property type="entry name" value="AraC_binding"/>
    <property type="match status" value="1"/>
</dbReference>
<proteinExistence type="predicted"/>
<evidence type="ECO:0000313" key="4">
    <source>
        <dbReference type="Proteomes" id="UP000653578"/>
    </source>
</evidence>
<dbReference type="InterPro" id="IPR003313">
    <property type="entry name" value="AraC-bd"/>
</dbReference>
<keyword evidence="1" id="KW-0238">DNA-binding</keyword>
<dbReference type="Proteomes" id="UP000653578">
    <property type="component" value="Unassembled WGS sequence"/>
</dbReference>
<evidence type="ECO:0000313" key="3">
    <source>
        <dbReference type="EMBL" id="NOU69413.1"/>
    </source>
</evidence>
<evidence type="ECO:0000259" key="2">
    <source>
        <dbReference type="Pfam" id="PF02311"/>
    </source>
</evidence>
<sequence length="44" mass="4948">MVSLKVGKGDVFLILPDMEHSLQVTDNKEFEVITTDFLPKPVSE</sequence>
<feature type="domain" description="AraC-type arabinose-binding/dimerisation" evidence="2">
    <location>
        <begin position="6"/>
        <end position="34"/>
    </location>
</feature>
<reference evidence="3 4" key="1">
    <citation type="submission" date="2019-10" db="EMBL/GenBank/DDBJ databases">
        <title>Description of Paenibacillus humi sp. nov.</title>
        <authorList>
            <person name="Carlier A."/>
            <person name="Qi S."/>
        </authorList>
    </citation>
    <scope>NUCLEOTIDE SEQUENCE [LARGE SCALE GENOMIC DNA]</scope>
    <source>
        <strain evidence="3 4">LMG 31461</strain>
    </source>
</reference>
<evidence type="ECO:0000256" key="1">
    <source>
        <dbReference type="ARBA" id="ARBA00023125"/>
    </source>
</evidence>
<organism evidence="3 4">
    <name type="scientific">Paenibacillus plantarum</name>
    <dbReference type="NCBI Taxonomy" id="2654975"/>
    <lineage>
        <taxon>Bacteria</taxon>
        <taxon>Bacillati</taxon>
        <taxon>Bacillota</taxon>
        <taxon>Bacilli</taxon>
        <taxon>Bacillales</taxon>
        <taxon>Paenibacillaceae</taxon>
        <taxon>Paenibacillus</taxon>
    </lineage>
</organism>
<protein>
    <recommendedName>
        <fullName evidence="2">AraC-type arabinose-binding/dimerisation domain-containing protein</fullName>
    </recommendedName>
</protein>
<gene>
    <name evidence="3" type="ORF">GC096_35945</name>
</gene>